<evidence type="ECO:0000313" key="12">
    <source>
        <dbReference type="EMBL" id="BCU54823.1"/>
    </source>
</evidence>
<evidence type="ECO:0000256" key="2">
    <source>
        <dbReference type="ARBA" id="ARBA00012282"/>
    </source>
</evidence>
<dbReference type="EMBL" id="AP024590">
    <property type="protein sequence ID" value="BCU54823.1"/>
    <property type="molecule type" value="Genomic_DNA"/>
</dbReference>
<evidence type="ECO:0000256" key="4">
    <source>
        <dbReference type="ARBA" id="ARBA00022636"/>
    </source>
</evidence>
<sequence length="520" mass="57703">MPIRFMHANRKILTISILIGFITGIVVGGLQFIIAQHHREIQLDHLFSNIKSNFERYFSELHTTSDLLQPLTLKPCEEVVSELTSRAAFSPNVRAFLLVRDQNAFCSSATGVLDVPLTDLIPGIDVSKKLDMVILPGTPMMPHTPAIGIWYQNPFDDAHGVFASININLTPALITSSLQDNFQGIALAIGDRGISTFSKRLISLREFSAQSVRHTAIDSLPLSLWLYASRWTPQDIQLALLPALMAGLLAGLLCALLLHRWLRPGRDILQGIKNNHFYVVYQPVVDAGTLQVSGAEVLLRWKHPIKGEISPNTFIPLAEAQKLMVPLTQHLFGLIARDGDALQTVLPAGTKLGINIATGHLHAASFIDDLDRLTASLPAQHFSIVLEITERNMLKHGEAVTLFDRLHQKGYEIAIDDFGTGHSALIYLERFTLDYLKIDRAFVNAIDMATTTSPVLDTVLMLAKRLNMGTVAEGVETAEQAKWLRARGVNYLQGYYFCRPMTLAQLLNWQPPPFSIQLQG</sequence>
<dbReference type="Pfam" id="PF12792">
    <property type="entry name" value="CSS-motif"/>
    <property type="match status" value="1"/>
</dbReference>
<dbReference type="AlphaFoldDB" id="A0AA86M769"/>
<keyword evidence="8 10" id="KW-0472">Membrane</keyword>
<dbReference type="Pfam" id="PF00563">
    <property type="entry name" value="EAL"/>
    <property type="match status" value="1"/>
</dbReference>
<evidence type="ECO:0000256" key="7">
    <source>
        <dbReference type="ARBA" id="ARBA00022989"/>
    </source>
</evidence>
<keyword evidence="7 10" id="KW-1133">Transmembrane helix</keyword>
<keyword evidence="4" id="KW-0973">c-di-GMP</keyword>
<accession>A0AA86M769</accession>
<proteinExistence type="predicted"/>
<dbReference type="PROSITE" id="PS50883">
    <property type="entry name" value="EAL"/>
    <property type="match status" value="1"/>
</dbReference>
<evidence type="ECO:0000313" key="13">
    <source>
        <dbReference type="Proteomes" id="UP000682928"/>
    </source>
</evidence>
<dbReference type="InterPro" id="IPR024744">
    <property type="entry name" value="CSS-motif_dom"/>
</dbReference>
<comment type="catalytic activity">
    <reaction evidence="9">
        <text>3',3'-c-di-GMP + H2O = 5'-phosphoguanylyl(3'-&gt;5')guanosine + H(+)</text>
        <dbReference type="Rhea" id="RHEA:24902"/>
        <dbReference type="ChEBI" id="CHEBI:15377"/>
        <dbReference type="ChEBI" id="CHEBI:15378"/>
        <dbReference type="ChEBI" id="CHEBI:58754"/>
        <dbReference type="ChEBI" id="CHEBI:58805"/>
        <dbReference type="EC" id="3.1.4.52"/>
    </reaction>
</comment>
<reference evidence="12" key="1">
    <citation type="submission" date="2021-04" db="EMBL/GenBank/DDBJ databases">
        <title>Difference and commonality of drug resistance evolution in various bacteria. and drug sensitivity profiles.</title>
        <authorList>
            <person name="Maeda T."/>
            <person name="Shibai A."/>
            <person name="Kawada K."/>
            <person name="Kotani H."/>
            <person name="Tarusawa Y."/>
            <person name="Tanabe K."/>
            <person name="Furusawa C."/>
        </authorList>
    </citation>
    <scope>NUCLEOTIDE SEQUENCE</scope>
    <source>
        <strain evidence="12">JCM 8580</strain>
    </source>
</reference>
<feature type="domain" description="EAL" evidence="11">
    <location>
        <begin position="261"/>
        <end position="514"/>
    </location>
</feature>
<dbReference type="NCBIfam" id="NF007839">
    <property type="entry name" value="PRK10551.1"/>
    <property type="match status" value="1"/>
</dbReference>
<dbReference type="InterPro" id="IPR050706">
    <property type="entry name" value="Cyclic-di-GMP_PDE-like"/>
</dbReference>
<dbReference type="GO" id="GO:0005886">
    <property type="term" value="C:plasma membrane"/>
    <property type="evidence" value="ECO:0007669"/>
    <property type="project" value="UniProtKB-SubCell"/>
</dbReference>
<dbReference type="EC" id="3.1.4.52" evidence="2"/>
<keyword evidence="5 10" id="KW-0812">Transmembrane</keyword>
<dbReference type="InterPro" id="IPR035919">
    <property type="entry name" value="EAL_sf"/>
</dbReference>
<dbReference type="PANTHER" id="PTHR33121:SF73">
    <property type="entry name" value="CYCLIC DI-GMP PHOSPHODIESTERASE PDEN-RELATED"/>
    <property type="match status" value="1"/>
</dbReference>
<gene>
    <name evidence="12" type="ORF">ENKO_14170</name>
</gene>
<evidence type="ECO:0000259" key="11">
    <source>
        <dbReference type="PROSITE" id="PS50883"/>
    </source>
</evidence>
<name>A0AA86M769_9ENTR</name>
<dbReference type="RefSeq" id="WP_088219214.1">
    <property type="nucleotide sequence ID" value="NZ_AP024590.1"/>
</dbReference>
<protein>
    <recommendedName>
        <fullName evidence="2">cyclic-guanylate-specific phosphodiesterase</fullName>
        <ecNumber evidence="2">3.1.4.52</ecNumber>
    </recommendedName>
</protein>
<evidence type="ECO:0000256" key="3">
    <source>
        <dbReference type="ARBA" id="ARBA00022475"/>
    </source>
</evidence>
<evidence type="ECO:0000256" key="5">
    <source>
        <dbReference type="ARBA" id="ARBA00022692"/>
    </source>
</evidence>
<comment type="subcellular location">
    <subcellularLocation>
        <location evidence="1">Cell membrane</location>
        <topology evidence="1">Multi-pass membrane protein</topology>
    </subcellularLocation>
</comment>
<dbReference type="GO" id="GO:0071111">
    <property type="term" value="F:cyclic-guanylate-specific phosphodiesterase activity"/>
    <property type="evidence" value="ECO:0007669"/>
    <property type="project" value="UniProtKB-EC"/>
</dbReference>
<organism evidence="12 13">
    <name type="scientific">Enterobacter kobei</name>
    <dbReference type="NCBI Taxonomy" id="208224"/>
    <lineage>
        <taxon>Bacteria</taxon>
        <taxon>Pseudomonadati</taxon>
        <taxon>Pseudomonadota</taxon>
        <taxon>Gammaproteobacteria</taxon>
        <taxon>Enterobacterales</taxon>
        <taxon>Enterobacteriaceae</taxon>
        <taxon>Enterobacter</taxon>
        <taxon>Enterobacter cloacae complex</taxon>
    </lineage>
</organism>
<feature type="transmembrane region" description="Helical" evidence="10">
    <location>
        <begin position="12"/>
        <end position="34"/>
    </location>
</feature>
<evidence type="ECO:0000256" key="8">
    <source>
        <dbReference type="ARBA" id="ARBA00023136"/>
    </source>
</evidence>
<evidence type="ECO:0000256" key="10">
    <source>
        <dbReference type="SAM" id="Phobius"/>
    </source>
</evidence>
<evidence type="ECO:0000256" key="9">
    <source>
        <dbReference type="ARBA" id="ARBA00034290"/>
    </source>
</evidence>
<dbReference type="SMART" id="SM00052">
    <property type="entry name" value="EAL"/>
    <property type="match status" value="1"/>
</dbReference>
<evidence type="ECO:0000256" key="1">
    <source>
        <dbReference type="ARBA" id="ARBA00004651"/>
    </source>
</evidence>
<evidence type="ECO:0000256" key="6">
    <source>
        <dbReference type="ARBA" id="ARBA00022801"/>
    </source>
</evidence>
<keyword evidence="6" id="KW-0378">Hydrolase</keyword>
<dbReference type="Proteomes" id="UP000682928">
    <property type="component" value="Chromosome"/>
</dbReference>
<dbReference type="SUPFAM" id="SSF141868">
    <property type="entry name" value="EAL domain-like"/>
    <property type="match status" value="1"/>
</dbReference>
<feature type="transmembrane region" description="Helical" evidence="10">
    <location>
        <begin position="238"/>
        <end position="258"/>
    </location>
</feature>
<keyword evidence="3" id="KW-1003">Cell membrane</keyword>
<dbReference type="InterPro" id="IPR001633">
    <property type="entry name" value="EAL_dom"/>
</dbReference>
<dbReference type="Gene3D" id="3.20.20.450">
    <property type="entry name" value="EAL domain"/>
    <property type="match status" value="1"/>
</dbReference>
<dbReference type="CDD" id="cd01948">
    <property type="entry name" value="EAL"/>
    <property type="match status" value="1"/>
</dbReference>
<dbReference type="PANTHER" id="PTHR33121">
    <property type="entry name" value="CYCLIC DI-GMP PHOSPHODIESTERASE PDEF"/>
    <property type="match status" value="1"/>
</dbReference>